<evidence type="ECO:0000313" key="3">
    <source>
        <dbReference type="Proteomes" id="UP000831532"/>
    </source>
</evidence>
<sequence length="130" mass="13235">MVIRSKLIQSAVLAVLGGGAAVSSAHAGEVTFQNSLRACVTITDVKISTQANLVLASTNIQMRKSIAECRCLSAVANYTSSVDAGGVRDVLQSGSIVLLSGGAKTFVLASDPTSVANKRVQVTLSCAGPL</sequence>
<keyword evidence="1" id="KW-0732">Signal</keyword>
<dbReference type="InterPro" id="IPR018696">
    <property type="entry name" value="DUF2195"/>
</dbReference>
<organism evidence="2 3">
    <name type="scientific">Massilia violaceinigra</name>
    <dbReference type="NCBI Taxonomy" id="2045208"/>
    <lineage>
        <taxon>Bacteria</taxon>
        <taxon>Pseudomonadati</taxon>
        <taxon>Pseudomonadota</taxon>
        <taxon>Betaproteobacteria</taxon>
        <taxon>Burkholderiales</taxon>
        <taxon>Oxalobacteraceae</taxon>
        <taxon>Telluria group</taxon>
        <taxon>Massilia</taxon>
    </lineage>
</organism>
<dbReference type="EMBL" id="CP063361">
    <property type="protein sequence ID" value="UOD33670.1"/>
    <property type="molecule type" value="Genomic_DNA"/>
</dbReference>
<keyword evidence="3" id="KW-1185">Reference proteome</keyword>
<gene>
    <name evidence="2" type="ORF">INH39_32470</name>
</gene>
<accession>A0ABY4AFS6</accession>
<feature type="signal peptide" evidence="1">
    <location>
        <begin position="1"/>
        <end position="27"/>
    </location>
</feature>
<proteinExistence type="predicted"/>
<name>A0ABY4AFS6_9BURK</name>
<evidence type="ECO:0000313" key="2">
    <source>
        <dbReference type="EMBL" id="UOD33670.1"/>
    </source>
</evidence>
<dbReference type="Proteomes" id="UP000831532">
    <property type="component" value="Chromosome"/>
</dbReference>
<feature type="chain" id="PRO_5046564613" evidence="1">
    <location>
        <begin position="28"/>
        <end position="130"/>
    </location>
</feature>
<reference evidence="2 3" key="1">
    <citation type="submission" date="2020-10" db="EMBL/GenBank/DDBJ databases">
        <title>Genome analysis of Massilia species.</title>
        <authorList>
            <person name="Jung D.-H."/>
        </authorList>
    </citation>
    <scope>NUCLEOTIDE SEQUENCE [LARGE SCALE GENOMIC DNA]</scope>
    <source>
        <strain evidence="3">sipir</strain>
    </source>
</reference>
<dbReference type="Pfam" id="PF09961">
    <property type="entry name" value="DUF2195"/>
    <property type="match status" value="1"/>
</dbReference>
<evidence type="ECO:0000256" key="1">
    <source>
        <dbReference type="SAM" id="SignalP"/>
    </source>
</evidence>
<protein>
    <submittedName>
        <fullName evidence="2">DUF2195 family protein</fullName>
    </submittedName>
</protein>